<evidence type="ECO:0000256" key="1">
    <source>
        <dbReference type="SAM" id="MobiDB-lite"/>
    </source>
</evidence>
<reference evidence="2" key="1">
    <citation type="submission" date="2020-06" db="EMBL/GenBank/DDBJ databases">
        <authorList>
            <person name="Li T."/>
            <person name="Hu X."/>
            <person name="Zhang T."/>
            <person name="Song X."/>
            <person name="Zhang H."/>
            <person name="Dai N."/>
            <person name="Sheng W."/>
            <person name="Hou X."/>
            <person name="Wei L."/>
        </authorList>
    </citation>
    <scope>NUCLEOTIDE SEQUENCE</scope>
    <source>
        <strain evidence="2">G02</strain>
        <tissue evidence="2">Leaf</tissue>
    </source>
</reference>
<name>A0AAW2VMS8_SESRA</name>
<feature type="compositionally biased region" description="Polar residues" evidence="1">
    <location>
        <begin position="122"/>
        <end position="133"/>
    </location>
</feature>
<accession>A0AAW2VMS8</accession>
<reference evidence="2" key="2">
    <citation type="journal article" date="2024" name="Plant">
        <title>Genomic evolution and insights into agronomic trait innovations of Sesamum species.</title>
        <authorList>
            <person name="Miao H."/>
            <person name="Wang L."/>
            <person name="Qu L."/>
            <person name="Liu H."/>
            <person name="Sun Y."/>
            <person name="Le M."/>
            <person name="Wang Q."/>
            <person name="Wei S."/>
            <person name="Zheng Y."/>
            <person name="Lin W."/>
            <person name="Duan Y."/>
            <person name="Cao H."/>
            <person name="Xiong S."/>
            <person name="Wang X."/>
            <person name="Wei L."/>
            <person name="Li C."/>
            <person name="Ma Q."/>
            <person name="Ju M."/>
            <person name="Zhao R."/>
            <person name="Li G."/>
            <person name="Mu C."/>
            <person name="Tian Q."/>
            <person name="Mei H."/>
            <person name="Zhang T."/>
            <person name="Gao T."/>
            <person name="Zhang H."/>
        </authorList>
    </citation>
    <scope>NUCLEOTIDE SEQUENCE</scope>
    <source>
        <strain evidence="2">G02</strain>
    </source>
</reference>
<evidence type="ECO:0000313" key="2">
    <source>
        <dbReference type="EMBL" id="KAL0430583.1"/>
    </source>
</evidence>
<dbReference type="EMBL" id="JACGWJ010000003">
    <property type="protein sequence ID" value="KAL0430583.1"/>
    <property type="molecule type" value="Genomic_DNA"/>
</dbReference>
<comment type="caution">
    <text evidence="2">The sequence shown here is derived from an EMBL/GenBank/DDBJ whole genome shotgun (WGS) entry which is preliminary data.</text>
</comment>
<protein>
    <submittedName>
        <fullName evidence="2">Uncharacterized protein</fullName>
    </submittedName>
</protein>
<sequence length="133" mass="14754">MSGRRTPPHCGQIPRPCRKARRHVERTVWDHCEMSAYRTGHGLKMRSYSSETHRTATTRHRVSVGHEMGVAGACRRCNAEARRGCPLPSRDASSGSENVAEMHSGRLASRGWPLRDAKTRGSRSSANMGISDK</sequence>
<proteinExistence type="predicted"/>
<organism evidence="2">
    <name type="scientific">Sesamum radiatum</name>
    <name type="common">Black benniseed</name>
    <dbReference type="NCBI Taxonomy" id="300843"/>
    <lineage>
        <taxon>Eukaryota</taxon>
        <taxon>Viridiplantae</taxon>
        <taxon>Streptophyta</taxon>
        <taxon>Embryophyta</taxon>
        <taxon>Tracheophyta</taxon>
        <taxon>Spermatophyta</taxon>
        <taxon>Magnoliopsida</taxon>
        <taxon>eudicotyledons</taxon>
        <taxon>Gunneridae</taxon>
        <taxon>Pentapetalae</taxon>
        <taxon>asterids</taxon>
        <taxon>lamiids</taxon>
        <taxon>Lamiales</taxon>
        <taxon>Pedaliaceae</taxon>
        <taxon>Sesamum</taxon>
    </lineage>
</organism>
<feature type="region of interest" description="Disordered" evidence="1">
    <location>
        <begin position="84"/>
        <end position="133"/>
    </location>
</feature>
<gene>
    <name evidence="2" type="ORF">Sradi_0684300</name>
</gene>
<dbReference type="AlphaFoldDB" id="A0AAW2VMS8"/>